<evidence type="ECO:0000313" key="1">
    <source>
        <dbReference type="EMBL" id="CAB4143404.1"/>
    </source>
</evidence>
<proteinExistence type="predicted"/>
<dbReference type="EMBL" id="LR796423">
    <property type="protein sequence ID" value="CAB4143404.1"/>
    <property type="molecule type" value="Genomic_DNA"/>
</dbReference>
<protein>
    <submittedName>
        <fullName evidence="1">Uncharacterized protein</fullName>
    </submittedName>
</protein>
<sequence>MDVLELDETLWEGYEEWLEEQADRAEYERGLEL</sequence>
<name>A0A6J5M9N3_9CAUD</name>
<organism evidence="1">
    <name type="scientific">uncultured Caudovirales phage</name>
    <dbReference type="NCBI Taxonomy" id="2100421"/>
    <lineage>
        <taxon>Viruses</taxon>
        <taxon>Duplodnaviria</taxon>
        <taxon>Heunggongvirae</taxon>
        <taxon>Uroviricota</taxon>
        <taxon>Caudoviricetes</taxon>
        <taxon>Peduoviridae</taxon>
        <taxon>Maltschvirus</taxon>
        <taxon>Maltschvirus maltsch</taxon>
    </lineage>
</organism>
<gene>
    <name evidence="1" type="ORF">UFOVP447_139</name>
</gene>
<accession>A0A6J5M9N3</accession>
<reference evidence="1" key="1">
    <citation type="submission" date="2020-04" db="EMBL/GenBank/DDBJ databases">
        <authorList>
            <person name="Chiriac C."/>
            <person name="Salcher M."/>
            <person name="Ghai R."/>
            <person name="Kavagutti S V."/>
        </authorList>
    </citation>
    <scope>NUCLEOTIDE SEQUENCE</scope>
</reference>